<dbReference type="AlphaFoldDB" id="A0A8W8IG25"/>
<dbReference type="EnsemblMetazoa" id="G13732.2">
    <property type="protein sequence ID" value="G13732.2:cds"/>
    <property type="gene ID" value="G13732"/>
</dbReference>
<feature type="region of interest" description="Disordered" evidence="1">
    <location>
        <begin position="45"/>
        <end position="70"/>
    </location>
</feature>
<accession>A0A8W8IG25</accession>
<dbReference type="PROSITE" id="PS50234">
    <property type="entry name" value="VWFA"/>
    <property type="match status" value="1"/>
</dbReference>
<reference evidence="4" key="1">
    <citation type="submission" date="2022-08" db="UniProtKB">
        <authorList>
            <consortium name="EnsemblMetazoa"/>
        </authorList>
    </citation>
    <scope>IDENTIFICATION</scope>
    <source>
        <strain evidence="4">05x7-T-G4-1.051#20</strain>
    </source>
</reference>
<dbReference type="SMART" id="SM00609">
    <property type="entry name" value="VIT"/>
    <property type="match status" value="1"/>
</dbReference>
<dbReference type="EnsemblMetazoa" id="G13732.3">
    <property type="protein sequence ID" value="G13732.3:cds"/>
    <property type="gene ID" value="G13732"/>
</dbReference>
<dbReference type="PROSITE" id="PS51468">
    <property type="entry name" value="VIT"/>
    <property type="match status" value="1"/>
</dbReference>
<feature type="domain" description="VIT" evidence="3">
    <location>
        <begin position="1"/>
        <end position="95"/>
    </location>
</feature>
<dbReference type="Proteomes" id="UP000005408">
    <property type="component" value="Unassembled WGS sequence"/>
</dbReference>
<evidence type="ECO:0000259" key="3">
    <source>
        <dbReference type="PROSITE" id="PS51468"/>
    </source>
</evidence>
<dbReference type="PANTHER" id="PTHR10338:SF108">
    <property type="entry name" value="INTER-ALPHA-TRYPSIN INHIBITOR HEAVY CHAIN H4-LIKE PROTEIN"/>
    <property type="match status" value="1"/>
</dbReference>
<dbReference type="InterPro" id="IPR013694">
    <property type="entry name" value="VIT"/>
</dbReference>
<evidence type="ECO:0000313" key="4">
    <source>
        <dbReference type="EnsemblMetazoa" id="G13732.1:cds"/>
    </source>
</evidence>
<dbReference type="PANTHER" id="PTHR10338">
    <property type="entry name" value="INTER-ALPHA-TRYPSIN INHIBITOR HEAVY CHAIN FAMILY MEMBER"/>
    <property type="match status" value="1"/>
</dbReference>
<dbReference type="Gene3D" id="3.40.50.410">
    <property type="entry name" value="von Willebrand factor, type A domain"/>
    <property type="match status" value="1"/>
</dbReference>
<evidence type="ECO:0008006" key="6">
    <source>
        <dbReference type="Google" id="ProtNLM"/>
    </source>
</evidence>
<dbReference type="InterPro" id="IPR050934">
    <property type="entry name" value="ITIH"/>
</dbReference>
<dbReference type="InterPro" id="IPR036465">
    <property type="entry name" value="vWFA_dom_sf"/>
</dbReference>
<dbReference type="SMART" id="SM00327">
    <property type="entry name" value="VWA"/>
    <property type="match status" value="1"/>
</dbReference>
<dbReference type="EnsemblMetazoa" id="G13732.4">
    <property type="protein sequence ID" value="G13732.4:cds"/>
    <property type="gene ID" value="G13732"/>
</dbReference>
<name>A0A8W8IG25_MAGGI</name>
<dbReference type="EnsemblMetazoa" id="G13732.1">
    <property type="protein sequence ID" value="G13732.1:cds"/>
    <property type="gene ID" value="G13732"/>
</dbReference>
<feature type="domain" description="VWFA" evidence="2">
    <location>
        <begin position="222"/>
        <end position="403"/>
    </location>
</feature>
<dbReference type="InterPro" id="IPR002035">
    <property type="entry name" value="VWF_A"/>
</dbReference>
<evidence type="ECO:0000259" key="2">
    <source>
        <dbReference type="PROSITE" id="PS50234"/>
    </source>
</evidence>
<proteinExistence type="predicted"/>
<dbReference type="SUPFAM" id="SSF53300">
    <property type="entry name" value="vWA-like"/>
    <property type="match status" value="1"/>
</dbReference>
<evidence type="ECO:0000256" key="1">
    <source>
        <dbReference type="SAM" id="MobiDB-lite"/>
    </source>
</evidence>
<protein>
    <recommendedName>
        <fullName evidence="6">Inter-alpha-trypsin inhibitor heavy chain H4</fullName>
    </recommendedName>
</protein>
<dbReference type="Pfam" id="PF08487">
    <property type="entry name" value="VIT"/>
    <property type="match status" value="1"/>
</dbReference>
<dbReference type="Pfam" id="PF00092">
    <property type="entry name" value="VWA"/>
    <property type="match status" value="1"/>
</dbReference>
<organism evidence="4 5">
    <name type="scientific">Magallana gigas</name>
    <name type="common">Pacific oyster</name>
    <name type="synonym">Crassostrea gigas</name>
    <dbReference type="NCBI Taxonomy" id="29159"/>
    <lineage>
        <taxon>Eukaryota</taxon>
        <taxon>Metazoa</taxon>
        <taxon>Spiralia</taxon>
        <taxon>Lophotrochozoa</taxon>
        <taxon>Mollusca</taxon>
        <taxon>Bivalvia</taxon>
        <taxon>Autobranchia</taxon>
        <taxon>Pteriomorphia</taxon>
        <taxon>Ostreida</taxon>
        <taxon>Ostreoidea</taxon>
        <taxon>Ostreidae</taxon>
        <taxon>Magallana</taxon>
    </lineage>
</organism>
<evidence type="ECO:0000313" key="5">
    <source>
        <dbReference type="Proteomes" id="UP000005408"/>
    </source>
</evidence>
<feature type="compositionally biased region" description="Polar residues" evidence="1">
    <location>
        <begin position="53"/>
        <end position="67"/>
    </location>
</feature>
<keyword evidence="5" id="KW-1185">Reference proteome</keyword>
<sequence>MNTQSSGREFMFAVQVPTSGFITGFQMTTGNTTLRGIVQEKSAADKAYDQAKDSGTSAGKVSQQPSNPGRDMDNFALYMNVAGNSSAKFELNYQEVIKRRLGFYRQIFHVEPKQVVRNLSLMCIIEEPQDIHGLSYSLPNHTEALESSSQAVTVKAAPKRRVVEYRPTVEQQQRYNADTGIAGDFVVAYDVDHQNDGGIVLVQNDYFVHYFSPSGLQILPKNIIFVIDISGSMGGFKIQKVREVMHVILGKLRDYDYFNILLFDDRITLWKKSPERATASNIEVARRYADETLVARGSTNINTALIDAVDLLRGLSKREDGRGRVIVFLTDGHPTAGIVDPTQIRRNVKTRNEGLASIFALGFGYNVDMAFLEALAYENGGFARRIYEESDASDQLETFYAEISTPLLVDVNVKYTPTVIVSDQVTRTVFPQYFQGTELVVAGRLRNNAPSDWQATVTAEGDTGSTSGRLDFTATPEYPLDGPGVTSDFAERYWAFSRIKELLKMELVEENREQKSIYREMALNMSLAYQFVTPLTSMVVTESVNAGEVDEPIEDREMLLGLGKVSGGKITRSSDSSIIAQNSNWRSSGHSIVQDTTLFGLVFVLISRLLVF</sequence>